<dbReference type="Proteomes" id="UP001172159">
    <property type="component" value="Unassembled WGS sequence"/>
</dbReference>
<evidence type="ECO:0000256" key="4">
    <source>
        <dbReference type="ARBA" id="ARBA00023033"/>
    </source>
</evidence>
<dbReference type="PANTHER" id="PTHR46972">
    <property type="entry name" value="MONOOXYGENASE ASQM-RELATED"/>
    <property type="match status" value="1"/>
</dbReference>
<evidence type="ECO:0000256" key="5">
    <source>
        <dbReference type="SAM" id="Phobius"/>
    </source>
</evidence>
<evidence type="ECO:0000313" key="8">
    <source>
        <dbReference type="Proteomes" id="UP001172159"/>
    </source>
</evidence>
<accession>A0AA40ASV8</accession>
<sequence length="413" mass="45543">MAVTNHFLEGKRIIVVGGGIAGCTFVAALHKLWNPNLRLPEIIVLERNPKDVRHHSYSISLHGDSVNGGLVALRQLGLLNETLKHSIFGLRSGQFKMWDSNWSELMSTQPRPWGDLPTGSMRIKRSNLEQILVREAEKTNAAFHWGVECTGAQRLNNGRIRVLVEDEARSEVDHECDFLVVADGAQSKLRAALRPHDHLKYAGAVQIGGKAEFPHGIPEPIGENWGLMLSGKGVCCYFSAVDKDTVVWALSQQRPEPDTRTSASTPDRFTTLKEEALRLGNMFSEPFRTIVESTYPSSAFVTAAMEKEPFRHDDPKLERTVFIGDANHAVSAFAGNGANLALKDGWDLAENICYGSSLHNAVAAYDSLGFARAAEAIKSSHQKIDFAHCTSVRDSLLRAGLATGRWLMSWKGM</sequence>
<keyword evidence="4" id="KW-0503">Monooxygenase</keyword>
<feature type="transmembrane region" description="Helical" evidence="5">
    <location>
        <begin position="12"/>
        <end position="33"/>
    </location>
</feature>
<dbReference type="Pfam" id="PF01494">
    <property type="entry name" value="FAD_binding_3"/>
    <property type="match status" value="1"/>
</dbReference>
<keyword evidence="1" id="KW-0285">Flavoprotein</keyword>
<dbReference type="EMBL" id="JAUKTV010000012">
    <property type="protein sequence ID" value="KAK0721346.1"/>
    <property type="molecule type" value="Genomic_DNA"/>
</dbReference>
<dbReference type="SUPFAM" id="SSF51905">
    <property type="entry name" value="FAD/NAD(P)-binding domain"/>
    <property type="match status" value="1"/>
</dbReference>
<organism evidence="7 8">
    <name type="scientific">Apiosordaria backusii</name>
    <dbReference type="NCBI Taxonomy" id="314023"/>
    <lineage>
        <taxon>Eukaryota</taxon>
        <taxon>Fungi</taxon>
        <taxon>Dikarya</taxon>
        <taxon>Ascomycota</taxon>
        <taxon>Pezizomycotina</taxon>
        <taxon>Sordariomycetes</taxon>
        <taxon>Sordariomycetidae</taxon>
        <taxon>Sordariales</taxon>
        <taxon>Lasiosphaeriaceae</taxon>
        <taxon>Apiosordaria</taxon>
    </lineage>
</organism>
<dbReference type="InterPro" id="IPR002938">
    <property type="entry name" value="FAD-bd"/>
</dbReference>
<dbReference type="AlphaFoldDB" id="A0AA40ASV8"/>
<dbReference type="InterPro" id="IPR036188">
    <property type="entry name" value="FAD/NAD-bd_sf"/>
</dbReference>
<dbReference type="GO" id="GO:0071949">
    <property type="term" value="F:FAD binding"/>
    <property type="evidence" value="ECO:0007669"/>
    <property type="project" value="InterPro"/>
</dbReference>
<keyword evidence="5" id="KW-1133">Transmembrane helix</keyword>
<reference evidence="7" key="1">
    <citation type="submission" date="2023-06" db="EMBL/GenBank/DDBJ databases">
        <title>Genome-scale phylogeny and comparative genomics of the fungal order Sordariales.</title>
        <authorList>
            <consortium name="Lawrence Berkeley National Laboratory"/>
            <person name="Hensen N."/>
            <person name="Bonometti L."/>
            <person name="Westerberg I."/>
            <person name="Brannstrom I.O."/>
            <person name="Guillou S."/>
            <person name="Cros-Aarteil S."/>
            <person name="Calhoun S."/>
            <person name="Haridas S."/>
            <person name="Kuo A."/>
            <person name="Mondo S."/>
            <person name="Pangilinan J."/>
            <person name="Riley R."/>
            <person name="Labutti K."/>
            <person name="Andreopoulos B."/>
            <person name="Lipzen A."/>
            <person name="Chen C."/>
            <person name="Yanf M."/>
            <person name="Daum C."/>
            <person name="Ng V."/>
            <person name="Clum A."/>
            <person name="Steindorff A."/>
            <person name="Ohm R."/>
            <person name="Martin F."/>
            <person name="Silar P."/>
            <person name="Natvig D."/>
            <person name="Lalanne C."/>
            <person name="Gautier V."/>
            <person name="Ament-Velasquez S.L."/>
            <person name="Kruys A."/>
            <person name="Hutchinson M.I."/>
            <person name="Powell A.J."/>
            <person name="Barry K."/>
            <person name="Miller A.N."/>
            <person name="Grigoriev I.V."/>
            <person name="Debuchy R."/>
            <person name="Gladieux P."/>
            <person name="Thoren M.H."/>
            <person name="Johannesson H."/>
        </authorList>
    </citation>
    <scope>NUCLEOTIDE SEQUENCE</scope>
    <source>
        <strain evidence="7">CBS 540.89</strain>
    </source>
</reference>
<dbReference type="PANTHER" id="PTHR46972:SF1">
    <property type="entry name" value="FAD DEPENDENT OXIDOREDUCTASE DOMAIN-CONTAINING PROTEIN"/>
    <property type="match status" value="1"/>
</dbReference>
<feature type="domain" description="FAD-binding" evidence="6">
    <location>
        <begin position="13"/>
        <end position="351"/>
    </location>
</feature>
<comment type="caution">
    <text evidence="7">The sequence shown here is derived from an EMBL/GenBank/DDBJ whole genome shotgun (WGS) entry which is preliminary data.</text>
</comment>
<evidence type="ECO:0000256" key="1">
    <source>
        <dbReference type="ARBA" id="ARBA00022630"/>
    </source>
</evidence>
<protein>
    <recommendedName>
        <fullName evidence="6">FAD-binding domain-containing protein</fullName>
    </recommendedName>
</protein>
<dbReference type="PRINTS" id="PR00420">
    <property type="entry name" value="RNGMNOXGNASE"/>
</dbReference>
<dbReference type="GO" id="GO:0004497">
    <property type="term" value="F:monooxygenase activity"/>
    <property type="evidence" value="ECO:0007669"/>
    <property type="project" value="UniProtKB-KW"/>
</dbReference>
<evidence type="ECO:0000313" key="7">
    <source>
        <dbReference type="EMBL" id="KAK0721346.1"/>
    </source>
</evidence>
<keyword evidence="3" id="KW-0560">Oxidoreductase</keyword>
<keyword evidence="5" id="KW-0812">Transmembrane</keyword>
<proteinExistence type="predicted"/>
<keyword evidence="5" id="KW-0472">Membrane</keyword>
<evidence type="ECO:0000256" key="2">
    <source>
        <dbReference type="ARBA" id="ARBA00022827"/>
    </source>
</evidence>
<gene>
    <name evidence="7" type="ORF">B0T21DRAFT_295124</name>
</gene>
<evidence type="ECO:0000256" key="3">
    <source>
        <dbReference type="ARBA" id="ARBA00023002"/>
    </source>
</evidence>
<dbReference type="Gene3D" id="3.50.50.60">
    <property type="entry name" value="FAD/NAD(P)-binding domain"/>
    <property type="match status" value="1"/>
</dbReference>
<evidence type="ECO:0000259" key="6">
    <source>
        <dbReference type="Pfam" id="PF01494"/>
    </source>
</evidence>
<name>A0AA40ASV8_9PEZI</name>
<keyword evidence="2" id="KW-0274">FAD</keyword>
<keyword evidence="8" id="KW-1185">Reference proteome</keyword>